<dbReference type="InterPro" id="IPR001478">
    <property type="entry name" value="PDZ"/>
</dbReference>
<dbReference type="EMBL" id="DSZN01000138">
    <property type="protein sequence ID" value="HGQ86360.1"/>
    <property type="molecule type" value="Genomic_DNA"/>
</dbReference>
<accession>A0A7C4NT40</accession>
<feature type="domain" description="PDZ" evidence="2">
    <location>
        <begin position="206"/>
        <end position="288"/>
    </location>
</feature>
<organism evidence="3">
    <name type="scientific">Thermodesulfobacterium geofontis</name>
    <dbReference type="NCBI Taxonomy" id="1295609"/>
    <lineage>
        <taxon>Bacteria</taxon>
        <taxon>Pseudomonadati</taxon>
        <taxon>Thermodesulfobacteriota</taxon>
        <taxon>Thermodesulfobacteria</taxon>
        <taxon>Thermodesulfobacteriales</taxon>
        <taxon>Thermodesulfobacteriaceae</taxon>
        <taxon>Thermodesulfobacterium</taxon>
    </lineage>
</organism>
<keyword evidence="1" id="KW-0802">TPR repeat</keyword>
<sequence>MNNMLRIFILLISFIFLHWSIVSAVEKPEVFIPAKNNEDIQNQDYFVSGNFSNWLILYSYTVFIIWDIKNASLETIVPSNAFEVNKNYYLSKYSYGLKYDNKYIYVTDKSQVSKDGKLIAKIITHHDRKITSLIRASDNKEVARFYVFKDGEWIILTPEGYYNASPNAEKYLNVKIGNKVYNIENFKKIFNRPNIVKAALEEKSISSLMLPTLEFPDIQKNTKYSILITGVLNDSAADKAGIKEGDIIYSINDKIFYESNNKDVEKEFVEYLKILPVGFCKITLIREGRKITTTANITELSSTSRLDIFFEIIENNAQIYFDKALAQLQNISSREDLKAVARLFEIAKAISPEWADLYYNLGMIYEELTYYDKAIENFSKYLDLVKDRNSVESKNIISKIKGK</sequence>
<dbReference type="InterPro" id="IPR036034">
    <property type="entry name" value="PDZ_sf"/>
</dbReference>
<dbReference type="AlphaFoldDB" id="A0A7C4NT40"/>
<dbReference type="Pfam" id="PF00595">
    <property type="entry name" value="PDZ"/>
    <property type="match status" value="1"/>
</dbReference>
<comment type="caution">
    <text evidence="3">The sequence shown here is derived from an EMBL/GenBank/DDBJ whole genome shotgun (WGS) entry which is preliminary data.</text>
</comment>
<dbReference type="SUPFAM" id="SSF50156">
    <property type="entry name" value="PDZ domain-like"/>
    <property type="match status" value="1"/>
</dbReference>
<dbReference type="InterPro" id="IPR011990">
    <property type="entry name" value="TPR-like_helical_dom_sf"/>
</dbReference>
<dbReference type="Gene3D" id="2.30.42.10">
    <property type="match status" value="1"/>
</dbReference>
<dbReference type="PROSITE" id="PS50293">
    <property type="entry name" value="TPR_REGION"/>
    <property type="match status" value="1"/>
</dbReference>
<dbReference type="SMART" id="SM00228">
    <property type="entry name" value="PDZ"/>
    <property type="match status" value="1"/>
</dbReference>
<evidence type="ECO:0000256" key="1">
    <source>
        <dbReference type="PROSITE-ProRule" id="PRU00339"/>
    </source>
</evidence>
<name>A0A7C4NT40_9BACT</name>
<dbReference type="SUPFAM" id="SSF48452">
    <property type="entry name" value="TPR-like"/>
    <property type="match status" value="1"/>
</dbReference>
<evidence type="ECO:0000313" key="3">
    <source>
        <dbReference type="EMBL" id="HGQ86360.1"/>
    </source>
</evidence>
<evidence type="ECO:0000259" key="2">
    <source>
        <dbReference type="SMART" id="SM00228"/>
    </source>
</evidence>
<proteinExistence type="predicted"/>
<dbReference type="Gene3D" id="1.25.40.10">
    <property type="entry name" value="Tetratricopeptide repeat domain"/>
    <property type="match status" value="1"/>
</dbReference>
<reference evidence="3" key="1">
    <citation type="journal article" date="2020" name="mSystems">
        <title>Genome- and Community-Level Interaction Insights into Carbon Utilization and Element Cycling Functions of Hydrothermarchaeota in Hydrothermal Sediment.</title>
        <authorList>
            <person name="Zhou Z."/>
            <person name="Liu Y."/>
            <person name="Xu W."/>
            <person name="Pan J."/>
            <person name="Luo Z.H."/>
            <person name="Li M."/>
        </authorList>
    </citation>
    <scope>NUCLEOTIDE SEQUENCE [LARGE SCALE GENOMIC DNA]</scope>
    <source>
        <strain evidence="3">SpSt-6</strain>
    </source>
</reference>
<protein>
    <recommendedName>
        <fullName evidence="2">PDZ domain-containing protein</fullName>
    </recommendedName>
</protein>
<feature type="repeat" description="TPR" evidence="1">
    <location>
        <begin position="355"/>
        <end position="388"/>
    </location>
</feature>
<gene>
    <name evidence="3" type="ORF">ENT66_08895</name>
</gene>
<dbReference type="PROSITE" id="PS50005">
    <property type="entry name" value="TPR"/>
    <property type="match status" value="1"/>
</dbReference>
<dbReference type="InterPro" id="IPR019734">
    <property type="entry name" value="TPR_rpt"/>
</dbReference>